<feature type="compositionally biased region" description="Basic and acidic residues" evidence="2">
    <location>
        <begin position="299"/>
        <end position="316"/>
    </location>
</feature>
<reference evidence="3 4" key="1">
    <citation type="journal article" date="2016" name="Mol. Biol. Evol.">
        <title>Comparative Genomics of Early-Diverging Mushroom-Forming Fungi Provides Insights into the Origins of Lignocellulose Decay Capabilities.</title>
        <authorList>
            <person name="Nagy L.G."/>
            <person name="Riley R."/>
            <person name="Tritt A."/>
            <person name="Adam C."/>
            <person name="Daum C."/>
            <person name="Floudas D."/>
            <person name="Sun H."/>
            <person name="Yadav J.S."/>
            <person name="Pangilinan J."/>
            <person name="Larsson K.H."/>
            <person name="Matsuura K."/>
            <person name="Barry K."/>
            <person name="Labutti K."/>
            <person name="Kuo R."/>
            <person name="Ohm R.A."/>
            <person name="Bhattacharya S.S."/>
            <person name="Shirouzu T."/>
            <person name="Yoshinaga Y."/>
            <person name="Martin F.M."/>
            <person name="Grigoriev I.V."/>
            <person name="Hibbett D.S."/>
        </authorList>
    </citation>
    <scope>NUCLEOTIDE SEQUENCE [LARGE SCALE GENOMIC DNA]</scope>
    <source>
        <strain evidence="3 4">HHB10207 ss-3</strain>
    </source>
</reference>
<dbReference type="PANTHER" id="PTHR31962">
    <property type="entry name" value="SPHINGOLIPID LONG CHAIN BASE-RESPONSIVE PROTEIN PIL1"/>
    <property type="match status" value="1"/>
</dbReference>
<dbReference type="InterPro" id="IPR028245">
    <property type="entry name" value="PIL1/LSP1"/>
</dbReference>
<evidence type="ECO:0000256" key="2">
    <source>
        <dbReference type="SAM" id="MobiDB-lite"/>
    </source>
</evidence>
<keyword evidence="1" id="KW-0175">Coiled coil</keyword>
<dbReference type="EMBL" id="KV428037">
    <property type="protein sequence ID" value="KZT40085.1"/>
    <property type="molecule type" value="Genomic_DNA"/>
</dbReference>
<dbReference type="PANTHER" id="PTHR31962:SF1">
    <property type="entry name" value="SPHINGOLIPID LONG CHAIN BASE-RESPONSIVE PROTEIN PIL1"/>
    <property type="match status" value="1"/>
</dbReference>
<evidence type="ECO:0000256" key="1">
    <source>
        <dbReference type="SAM" id="Coils"/>
    </source>
</evidence>
<feature type="compositionally biased region" description="Low complexity" evidence="2">
    <location>
        <begin position="417"/>
        <end position="434"/>
    </location>
</feature>
<dbReference type="GO" id="GO:0006897">
    <property type="term" value="P:endocytosis"/>
    <property type="evidence" value="ECO:0007669"/>
    <property type="project" value="TreeGrafter"/>
</dbReference>
<accession>A0A166EYF9</accession>
<feature type="region of interest" description="Disordered" evidence="2">
    <location>
        <begin position="290"/>
        <end position="563"/>
    </location>
</feature>
<feature type="compositionally biased region" description="Basic and acidic residues" evidence="2">
    <location>
        <begin position="461"/>
        <end position="475"/>
    </location>
</feature>
<dbReference type="InterPro" id="IPR027267">
    <property type="entry name" value="AH/BAR_dom_sf"/>
</dbReference>
<protein>
    <recommendedName>
        <fullName evidence="5">Sphingolipid long chain base-responsive protein LSP1</fullName>
    </recommendedName>
</protein>
<name>A0A166EYF9_9AGAM</name>
<feature type="compositionally biased region" description="Low complexity" evidence="2">
    <location>
        <begin position="365"/>
        <end position="388"/>
    </location>
</feature>
<dbReference type="GO" id="GO:0036286">
    <property type="term" value="C:eisosome filament"/>
    <property type="evidence" value="ECO:0007669"/>
    <property type="project" value="TreeGrafter"/>
</dbReference>
<feature type="compositionally biased region" description="Polar residues" evidence="2">
    <location>
        <begin position="317"/>
        <end position="329"/>
    </location>
</feature>
<dbReference type="Pfam" id="PF13805">
    <property type="entry name" value="Pil1"/>
    <property type="match status" value="1"/>
</dbReference>
<keyword evidence="4" id="KW-1185">Reference proteome</keyword>
<dbReference type="GO" id="GO:0005886">
    <property type="term" value="C:plasma membrane"/>
    <property type="evidence" value="ECO:0007669"/>
    <property type="project" value="TreeGrafter"/>
</dbReference>
<feature type="compositionally biased region" description="Low complexity" evidence="2">
    <location>
        <begin position="396"/>
        <end position="405"/>
    </location>
</feature>
<feature type="compositionally biased region" description="Basic and acidic residues" evidence="2">
    <location>
        <begin position="507"/>
        <end position="520"/>
    </location>
</feature>
<dbReference type="AlphaFoldDB" id="A0A166EYF9"/>
<feature type="region of interest" description="Disordered" evidence="2">
    <location>
        <begin position="24"/>
        <end position="54"/>
    </location>
</feature>
<dbReference type="STRING" id="1314776.A0A166EYF9"/>
<sequence>MPFLQNIADRAQTALQGSPLAAHLDRFTGTSSPPPHDQSHQTSPNDPAAGNAAHAGKSYALESIQHQLRSLQQQYASTTPLQRVITTQKGVSIDYEGVSRDTKTYSKELYIWGQTEGEDIKDVSDRLAYLNFVHGSLSSTLSSKLSASRGALKALRDAEAALQPRRNIRSGIVLQINRLKNEGQRGAAVDRKISELQDSLRRAEEEDSQHEKEIEILKRKSLKESEEAKWDALREYGEKLILISQASTSILNALPSIPPSAESPYTGARTTASTRASLQRALDNWVTGHINVPSLPNLSHKDSIDSDTRSFGESHASELSSINSHSSGTSVPAASPRHSPPPVPVPVPVHHSSSNQHPIDPAHLNNSPAPIIPGPSNSNSSSLNTATPIVTASDTPVVASPASPGSVPPAEPTVAETGIPISSGTSGPGPASGSLRRTSDTKGDSRPPGYGSGSTGWVSAEEEKKRLQRQDRDQVLHTGGSSSSYHPPAGPPPPAHGSAAPYESAEDEKKRLEREERERVLQLGAGGSGASGSNNPYRGPPPPGSSNPPEGEAPGYEPPPYQG</sequence>
<gene>
    <name evidence="3" type="ORF">SISSUDRAFT_547664</name>
</gene>
<feature type="coiled-coil region" evidence="1">
    <location>
        <begin position="186"/>
        <end position="220"/>
    </location>
</feature>
<dbReference type="Proteomes" id="UP000076798">
    <property type="component" value="Unassembled WGS sequence"/>
</dbReference>
<organism evidence="3 4">
    <name type="scientific">Sistotremastrum suecicum HHB10207 ss-3</name>
    <dbReference type="NCBI Taxonomy" id="1314776"/>
    <lineage>
        <taxon>Eukaryota</taxon>
        <taxon>Fungi</taxon>
        <taxon>Dikarya</taxon>
        <taxon>Basidiomycota</taxon>
        <taxon>Agaricomycotina</taxon>
        <taxon>Agaricomycetes</taxon>
        <taxon>Sistotremastrales</taxon>
        <taxon>Sistotremastraceae</taxon>
        <taxon>Sistotremastrum</taxon>
    </lineage>
</organism>
<dbReference type="Gene3D" id="1.20.1270.60">
    <property type="entry name" value="Arfaptin homology (AH) domain/BAR domain"/>
    <property type="match status" value="1"/>
</dbReference>
<evidence type="ECO:0000313" key="3">
    <source>
        <dbReference type="EMBL" id="KZT40085.1"/>
    </source>
</evidence>
<dbReference type="OrthoDB" id="5599269at2759"/>
<evidence type="ECO:0008006" key="5">
    <source>
        <dbReference type="Google" id="ProtNLM"/>
    </source>
</evidence>
<dbReference type="GO" id="GO:0008289">
    <property type="term" value="F:lipid binding"/>
    <property type="evidence" value="ECO:0007669"/>
    <property type="project" value="TreeGrafter"/>
</dbReference>
<proteinExistence type="predicted"/>
<dbReference type="GO" id="GO:0070941">
    <property type="term" value="P:eisosome assembly"/>
    <property type="evidence" value="ECO:0007669"/>
    <property type="project" value="TreeGrafter"/>
</dbReference>
<feature type="compositionally biased region" description="Pro residues" evidence="2">
    <location>
        <begin position="338"/>
        <end position="347"/>
    </location>
</feature>
<evidence type="ECO:0000313" key="4">
    <source>
        <dbReference type="Proteomes" id="UP000076798"/>
    </source>
</evidence>